<evidence type="ECO:0000256" key="7">
    <source>
        <dbReference type="RuleBase" id="RU003653"/>
    </source>
</evidence>
<dbReference type="EMBL" id="JAHBOH010000001">
    <property type="protein sequence ID" value="MBT0994337.1"/>
    <property type="molecule type" value="Genomic_DNA"/>
</dbReference>
<dbReference type="Pfam" id="PF00557">
    <property type="entry name" value="Peptidase_M24"/>
    <property type="match status" value="1"/>
</dbReference>
<keyword evidence="2 6" id="KW-0031">Aminopeptidase</keyword>
<dbReference type="SUPFAM" id="SSF55920">
    <property type="entry name" value="Creatinase/aminopeptidase"/>
    <property type="match status" value="1"/>
</dbReference>
<dbReference type="GO" id="GO:0004239">
    <property type="term" value="F:initiator methionyl aminopeptidase activity"/>
    <property type="evidence" value="ECO:0007669"/>
    <property type="project" value="UniProtKB-EC"/>
</dbReference>
<feature type="binding site" evidence="6">
    <location>
        <position position="247"/>
    </location>
    <ligand>
        <name>a divalent metal cation</name>
        <dbReference type="ChEBI" id="CHEBI:60240"/>
        <label>2</label>
        <note>catalytic</note>
    </ligand>
</feature>
<dbReference type="NCBIfam" id="TIGR00500">
    <property type="entry name" value="met_pdase_I"/>
    <property type="match status" value="1"/>
</dbReference>
<feature type="binding site" evidence="6">
    <location>
        <position position="190"/>
    </location>
    <ligand>
        <name>substrate</name>
    </ligand>
</feature>
<dbReference type="EC" id="3.4.11.18" evidence="6 7"/>
<dbReference type="PRINTS" id="PR00599">
    <property type="entry name" value="MAPEPTIDASE"/>
</dbReference>
<protein>
    <recommendedName>
        <fullName evidence="6 7">Methionine aminopeptidase</fullName>
        <shortName evidence="6">MAP</shortName>
        <shortName evidence="6">MetAP</shortName>
        <ecNumber evidence="6 7">3.4.11.18</ecNumber>
    </recommendedName>
    <alternativeName>
        <fullName evidence="6">Peptidase M</fullName>
    </alternativeName>
</protein>
<evidence type="ECO:0000256" key="6">
    <source>
        <dbReference type="HAMAP-Rule" id="MF_01974"/>
    </source>
</evidence>
<feature type="binding site" evidence="6">
    <location>
        <position position="216"/>
    </location>
    <ligand>
        <name>a divalent metal cation</name>
        <dbReference type="ChEBI" id="CHEBI:60240"/>
        <label>2</label>
        <note>catalytic</note>
    </ligand>
</feature>
<dbReference type="HAMAP" id="MF_01974">
    <property type="entry name" value="MetAP_1"/>
    <property type="match status" value="1"/>
</dbReference>
<dbReference type="InterPro" id="IPR036005">
    <property type="entry name" value="Creatinase/aminopeptidase-like"/>
</dbReference>
<feature type="binding site" evidence="6">
    <location>
        <position position="183"/>
    </location>
    <ligand>
        <name>a divalent metal cation</name>
        <dbReference type="ChEBI" id="CHEBI:60240"/>
        <label>2</label>
        <note>catalytic</note>
    </ligand>
</feature>
<name>A0ABS5TYV0_9CELL</name>
<evidence type="ECO:0000313" key="10">
    <source>
        <dbReference type="Proteomes" id="UP000722125"/>
    </source>
</evidence>
<feature type="binding site" evidence="6">
    <location>
        <position position="111"/>
    </location>
    <ligand>
        <name>a divalent metal cation</name>
        <dbReference type="ChEBI" id="CHEBI:60240"/>
        <label>1</label>
    </ligand>
</feature>
<keyword evidence="3 6" id="KW-0645">Protease</keyword>
<organism evidence="9 10">
    <name type="scientific">Cellulomonas fulva</name>
    <dbReference type="NCBI Taxonomy" id="2835530"/>
    <lineage>
        <taxon>Bacteria</taxon>
        <taxon>Bacillati</taxon>
        <taxon>Actinomycetota</taxon>
        <taxon>Actinomycetes</taxon>
        <taxon>Micrococcales</taxon>
        <taxon>Cellulomonadaceae</taxon>
        <taxon>Cellulomonas</taxon>
    </lineage>
</organism>
<dbReference type="RefSeq" id="WP_214349260.1">
    <property type="nucleotide sequence ID" value="NZ_JAHBOH010000001.1"/>
</dbReference>
<proteinExistence type="inferred from homology"/>
<feature type="binding site" evidence="6">
    <location>
        <position position="111"/>
    </location>
    <ligand>
        <name>a divalent metal cation</name>
        <dbReference type="ChEBI" id="CHEBI:60240"/>
        <label>2</label>
        <note>catalytic</note>
    </ligand>
</feature>
<comment type="function">
    <text evidence="1 6">Removes the N-terminal methionine from nascent proteins. The N-terminal methionine is often cleaved when the second residue in the primary sequence is small and uncharged (Met-Ala-, Cys, Gly, Pro, Ser, Thr, or Val). Requires deformylation of the N(alpha)-formylated initiator methionine before it can be hydrolyzed.</text>
</comment>
<evidence type="ECO:0000313" key="9">
    <source>
        <dbReference type="EMBL" id="MBT0994337.1"/>
    </source>
</evidence>
<comment type="cofactor">
    <cofactor evidence="6">
        <name>Co(2+)</name>
        <dbReference type="ChEBI" id="CHEBI:48828"/>
    </cofactor>
    <cofactor evidence="6">
        <name>Zn(2+)</name>
        <dbReference type="ChEBI" id="CHEBI:29105"/>
    </cofactor>
    <cofactor evidence="6">
        <name>Mn(2+)</name>
        <dbReference type="ChEBI" id="CHEBI:29035"/>
    </cofactor>
    <cofactor evidence="6">
        <name>Fe(2+)</name>
        <dbReference type="ChEBI" id="CHEBI:29033"/>
    </cofactor>
    <text evidence="6">Binds 2 divalent metal cations per subunit. Has a high-affinity and a low affinity metal-binding site. The true nature of the physiological cofactor is under debate. The enzyme is active with cobalt, zinc, manganese or divalent iron ions. Most likely, methionine aminopeptidases function as mononuclear Fe(2+)-metalloproteases under physiological conditions, and the catalytically relevant metal-binding site has been assigned to the histidine-containing high-affinity site.</text>
</comment>
<dbReference type="Gene3D" id="3.90.230.10">
    <property type="entry name" value="Creatinase/methionine aminopeptidase superfamily"/>
    <property type="match status" value="1"/>
</dbReference>
<dbReference type="InterPro" id="IPR002467">
    <property type="entry name" value="Pept_M24A_MAP1"/>
</dbReference>
<evidence type="ECO:0000256" key="4">
    <source>
        <dbReference type="ARBA" id="ARBA00022723"/>
    </source>
</evidence>
<comment type="caution">
    <text evidence="9">The sequence shown here is derived from an EMBL/GenBank/DDBJ whole genome shotgun (WGS) entry which is preliminary data.</text>
</comment>
<comment type="subunit">
    <text evidence="6">Monomer.</text>
</comment>
<keyword evidence="10" id="KW-1185">Reference proteome</keyword>
<feature type="binding site" evidence="6">
    <location>
        <position position="247"/>
    </location>
    <ligand>
        <name>a divalent metal cation</name>
        <dbReference type="ChEBI" id="CHEBI:60240"/>
        <label>1</label>
    </ligand>
</feature>
<dbReference type="PROSITE" id="PS00680">
    <property type="entry name" value="MAP_1"/>
    <property type="match status" value="1"/>
</dbReference>
<reference evidence="9 10" key="1">
    <citation type="submission" date="2021-05" db="EMBL/GenBank/DDBJ databases">
        <title>Description of Cellulomonas sp. DKR-3 sp. nov.</title>
        <authorList>
            <person name="Dahal R.H."/>
            <person name="Chaudhary D.K."/>
        </authorList>
    </citation>
    <scope>NUCLEOTIDE SEQUENCE [LARGE SCALE GENOMIC DNA]</scope>
    <source>
        <strain evidence="9 10">DKR-3</strain>
    </source>
</reference>
<keyword evidence="4 6" id="KW-0479">Metal-binding</keyword>
<comment type="catalytic activity">
    <reaction evidence="6 7">
        <text>Release of N-terminal amino acids, preferentially methionine, from peptides and arylamides.</text>
        <dbReference type="EC" id="3.4.11.18"/>
    </reaction>
</comment>
<dbReference type="InterPro" id="IPR000994">
    <property type="entry name" value="Pept_M24"/>
</dbReference>
<evidence type="ECO:0000256" key="2">
    <source>
        <dbReference type="ARBA" id="ARBA00022438"/>
    </source>
</evidence>
<dbReference type="InterPro" id="IPR001714">
    <property type="entry name" value="Pept_M24_MAP"/>
</dbReference>
<comment type="similarity">
    <text evidence="6">Belongs to the peptidase M24A family. Methionine aminopeptidase type 1 subfamily.</text>
</comment>
<accession>A0ABS5TYV0</accession>
<dbReference type="CDD" id="cd01086">
    <property type="entry name" value="MetAP1"/>
    <property type="match status" value="1"/>
</dbReference>
<evidence type="ECO:0000256" key="3">
    <source>
        <dbReference type="ARBA" id="ARBA00022670"/>
    </source>
</evidence>
<dbReference type="PANTHER" id="PTHR43330:SF27">
    <property type="entry name" value="METHIONINE AMINOPEPTIDASE"/>
    <property type="match status" value="1"/>
</dbReference>
<keyword evidence="5 6" id="KW-0378">Hydrolase</keyword>
<evidence type="ECO:0000256" key="1">
    <source>
        <dbReference type="ARBA" id="ARBA00002521"/>
    </source>
</evidence>
<dbReference type="PANTHER" id="PTHR43330">
    <property type="entry name" value="METHIONINE AMINOPEPTIDASE"/>
    <property type="match status" value="1"/>
</dbReference>
<evidence type="ECO:0000256" key="5">
    <source>
        <dbReference type="ARBA" id="ARBA00022801"/>
    </source>
</evidence>
<evidence type="ECO:0000259" key="8">
    <source>
        <dbReference type="Pfam" id="PF00557"/>
    </source>
</evidence>
<feature type="domain" description="Peptidase M24" evidence="8">
    <location>
        <begin position="18"/>
        <end position="253"/>
    </location>
</feature>
<feature type="binding site" evidence="6">
    <location>
        <position position="100"/>
    </location>
    <ligand>
        <name>a divalent metal cation</name>
        <dbReference type="ChEBI" id="CHEBI:60240"/>
        <label>1</label>
    </ligand>
</feature>
<feature type="binding site" evidence="6">
    <location>
        <position position="83"/>
    </location>
    <ligand>
        <name>substrate</name>
    </ligand>
</feature>
<gene>
    <name evidence="6 9" type="primary">map</name>
    <name evidence="9" type="ORF">KIN34_08570</name>
</gene>
<sequence>MVLGRERIEYKTPDQVRLMRRAGLVVADALAAARAAAVPGATTAHLDAAAARVIREAGATPSFLGYHGYPATVCVSVNDEVVHGIPGNRALVDGDLVSIDCGAVVDGWHGDSAVSFVLGEGDPLDRELVATTEAAMWAGIAAIATADRLGAVGDAVEDVVDAAHAAGRNAGVRYGVVEDYVGHGIGTAMHQPPDVLNYRARDRGAKVRPGLCVAVEPMVSRGDQATRVLDDEWTVVTLDGARAAHWEHTVAVHDAGIWVLTAADGGAAALAAHGVAVAPLA</sequence>
<dbReference type="Proteomes" id="UP000722125">
    <property type="component" value="Unassembled WGS sequence"/>
</dbReference>